<dbReference type="RefSeq" id="WP_344305907.1">
    <property type="nucleotide sequence ID" value="NZ_BAAANO010000002.1"/>
</dbReference>
<dbReference type="SUPFAM" id="SSF160379">
    <property type="entry name" value="SP0830-like"/>
    <property type="match status" value="1"/>
</dbReference>
<name>A0ABP5EFF5_9MICO</name>
<proteinExistence type="predicted"/>
<organism evidence="1 2">
    <name type="scientific">Brevibacterium samyangense</name>
    <dbReference type="NCBI Taxonomy" id="366888"/>
    <lineage>
        <taxon>Bacteria</taxon>
        <taxon>Bacillati</taxon>
        <taxon>Actinomycetota</taxon>
        <taxon>Actinomycetes</taxon>
        <taxon>Micrococcales</taxon>
        <taxon>Brevibacteriaceae</taxon>
        <taxon>Brevibacterium</taxon>
    </lineage>
</organism>
<evidence type="ECO:0000313" key="1">
    <source>
        <dbReference type="EMBL" id="GAA1997470.1"/>
    </source>
</evidence>
<dbReference type="InterPro" id="IPR012545">
    <property type="entry name" value="DUF1697"/>
</dbReference>
<dbReference type="Pfam" id="PF08002">
    <property type="entry name" value="DUF1697"/>
    <property type="match status" value="1"/>
</dbReference>
<dbReference type="PANTHER" id="PTHR36439:SF1">
    <property type="entry name" value="DUF1697 DOMAIN-CONTAINING PROTEIN"/>
    <property type="match status" value="1"/>
</dbReference>
<comment type="caution">
    <text evidence="1">The sequence shown here is derived from an EMBL/GenBank/DDBJ whole genome shotgun (WGS) entry which is preliminary data.</text>
</comment>
<gene>
    <name evidence="1" type="ORF">GCM10009755_00670</name>
</gene>
<dbReference type="Proteomes" id="UP001500755">
    <property type="component" value="Unassembled WGS sequence"/>
</dbReference>
<protein>
    <submittedName>
        <fullName evidence="1">DUF1697 domain-containing protein</fullName>
    </submittedName>
</protein>
<dbReference type="EMBL" id="BAAANO010000002">
    <property type="protein sequence ID" value="GAA1997470.1"/>
    <property type="molecule type" value="Genomic_DNA"/>
</dbReference>
<reference evidence="2" key="1">
    <citation type="journal article" date="2019" name="Int. J. Syst. Evol. Microbiol.">
        <title>The Global Catalogue of Microorganisms (GCM) 10K type strain sequencing project: providing services to taxonomists for standard genome sequencing and annotation.</title>
        <authorList>
            <consortium name="The Broad Institute Genomics Platform"/>
            <consortium name="The Broad Institute Genome Sequencing Center for Infectious Disease"/>
            <person name="Wu L."/>
            <person name="Ma J."/>
        </authorList>
    </citation>
    <scope>NUCLEOTIDE SEQUENCE [LARGE SCALE GENOMIC DNA]</scope>
    <source>
        <strain evidence="2">JCM 14546</strain>
    </source>
</reference>
<dbReference type="PANTHER" id="PTHR36439">
    <property type="entry name" value="BLL4334 PROTEIN"/>
    <property type="match status" value="1"/>
</dbReference>
<sequence length="179" mass="19435">MTRWVALLRGVNVGGVAVRSADLAALFREQGFGQVKTVLATGNVVFDADTEPATAEATALKSLIETALSERFGYDAWIVLVPQQDIARRASAYPFELDDARQPYILFGSDDAVLDELFDAAQALGSPEDRIARGDGVLYWSLPKGRSTDTPVAKLVAKAKYRSTTTNRNLRTVERIASA</sequence>
<dbReference type="Gene3D" id="3.30.70.1280">
    <property type="entry name" value="SP0830-like domains"/>
    <property type="match status" value="1"/>
</dbReference>
<dbReference type="PIRSF" id="PIRSF008502">
    <property type="entry name" value="UCP008502"/>
    <property type="match status" value="1"/>
</dbReference>
<accession>A0ABP5EFF5</accession>
<evidence type="ECO:0000313" key="2">
    <source>
        <dbReference type="Proteomes" id="UP001500755"/>
    </source>
</evidence>
<keyword evidence="2" id="KW-1185">Reference proteome</keyword>